<evidence type="ECO:0000313" key="3">
    <source>
        <dbReference type="EMBL" id="NKF22575.1"/>
    </source>
</evidence>
<evidence type="ECO:0000256" key="1">
    <source>
        <dbReference type="SAM" id="SignalP"/>
    </source>
</evidence>
<keyword evidence="1" id="KW-0732">Signal</keyword>
<organism evidence="3 4">
    <name type="scientific">Solimonas marina</name>
    <dbReference type="NCBI Taxonomy" id="2714601"/>
    <lineage>
        <taxon>Bacteria</taxon>
        <taxon>Pseudomonadati</taxon>
        <taxon>Pseudomonadota</taxon>
        <taxon>Gammaproteobacteria</taxon>
        <taxon>Nevskiales</taxon>
        <taxon>Nevskiaceae</taxon>
        <taxon>Solimonas</taxon>
    </lineage>
</organism>
<name>A0A969WD14_9GAMM</name>
<gene>
    <name evidence="3" type="ORF">G7Y82_09605</name>
</gene>
<dbReference type="AlphaFoldDB" id="A0A969WD14"/>
<dbReference type="RefSeq" id="WP_168147822.1">
    <property type="nucleotide sequence ID" value="NZ_JAAVXB010000004.1"/>
</dbReference>
<dbReference type="Pfam" id="PF21197">
    <property type="entry name" value="PgaA_barrel"/>
    <property type="match status" value="1"/>
</dbReference>
<evidence type="ECO:0000313" key="4">
    <source>
        <dbReference type="Proteomes" id="UP000653472"/>
    </source>
</evidence>
<proteinExistence type="predicted"/>
<dbReference type="InterPro" id="IPR049003">
    <property type="entry name" value="PgaA_barrel"/>
</dbReference>
<accession>A0A969WD14</accession>
<sequence>MNQRRSRNGAAAWMAGGSALAVPLLAMHVAAADPRHDTTPENIAQRIRTALQATPADRDAALLAAANDAAMRAATFDASDGRWRRLQCDRLFALVHAGQMTAAAGVYDEIHEHGVALRPYVVPDAVQALRARGRIDEAEALAREQLQSTEADVGDRLVSGLLLARMLRWHDDFEGSDAVLRQLADAHPQDHAVADERAALARQRGRPRVALQLTTGLERAEAWLDLGRTDRATAEPMPAPPASFERRVAALRAARGEVALRYVNAQSPAMSSPTGNTEFSASLTADSARIDDLWRVGVHAQTSQADFQGDVPRADVVGLRLVRQLSGGEASLEAGRAFDADAPGGYAVLDASAWVRDTVRLGLRAAIADPGGSLQARASGITVNTVSLSASYKPDARWRFDGESGLAHFDDGNTRWWSTVTGERQLGVAQGYRASAFAQLYASGNDRDQRPYFNPPRAQSVETGLIVRYFATHGVELHLRPSVASVWQADYEQVWVPSLSAGLALPLGDLRCDLGGLFSRPVYDGTRETHLGATLSCRWGAL</sequence>
<feature type="chain" id="PRO_5037283377" description="PgaA membrane beta barrel domain-containing protein" evidence="1">
    <location>
        <begin position="22"/>
        <end position="542"/>
    </location>
</feature>
<comment type="caution">
    <text evidence="3">The sequence shown here is derived from an EMBL/GenBank/DDBJ whole genome shotgun (WGS) entry which is preliminary data.</text>
</comment>
<keyword evidence="4" id="KW-1185">Reference proteome</keyword>
<dbReference type="Proteomes" id="UP000653472">
    <property type="component" value="Unassembled WGS sequence"/>
</dbReference>
<reference evidence="3" key="1">
    <citation type="submission" date="2020-03" db="EMBL/GenBank/DDBJ databases">
        <title>Solimonas marina sp. nov., isolated from deep seawater of the Pacific Ocean.</title>
        <authorList>
            <person name="Liu X."/>
            <person name="Lai Q."/>
            <person name="Sun F."/>
            <person name="Gai Y."/>
            <person name="Li G."/>
            <person name="Shao Z."/>
        </authorList>
    </citation>
    <scope>NUCLEOTIDE SEQUENCE</scope>
    <source>
        <strain evidence="3">C16B3</strain>
    </source>
</reference>
<evidence type="ECO:0000259" key="2">
    <source>
        <dbReference type="Pfam" id="PF21197"/>
    </source>
</evidence>
<dbReference type="EMBL" id="JAAVXB010000004">
    <property type="protein sequence ID" value="NKF22575.1"/>
    <property type="molecule type" value="Genomic_DNA"/>
</dbReference>
<protein>
    <recommendedName>
        <fullName evidence="2">PgaA membrane beta barrel domain-containing protein</fullName>
    </recommendedName>
</protein>
<feature type="signal peptide" evidence="1">
    <location>
        <begin position="1"/>
        <end position="21"/>
    </location>
</feature>
<feature type="domain" description="PgaA membrane beta barrel" evidence="2">
    <location>
        <begin position="269"/>
        <end position="535"/>
    </location>
</feature>